<protein>
    <submittedName>
        <fullName evidence="2">GNAT family N-acetyltransferase</fullName>
        <ecNumber evidence="2">2.3.-.-</ecNumber>
    </submittedName>
</protein>
<dbReference type="InterPro" id="IPR000182">
    <property type="entry name" value="GNAT_dom"/>
</dbReference>
<dbReference type="EMBL" id="JBHTII010000001">
    <property type="protein sequence ID" value="MFD0789978.1"/>
    <property type="molecule type" value="Genomic_DNA"/>
</dbReference>
<dbReference type="PANTHER" id="PTHR43328:SF1">
    <property type="entry name" value="N-ACETYLTRANSFERASE DOMAIN-CONTAINING PROTEIN"/>
    <property type="match status" value="1"/>
</dbReference>
<dbReference type="Gene3D" id="3.40.630.30">
    <property type="match status" value="1"/>
</dbReference>
<keyword evidence="3" id="KW-1185">Reference proteome</keyword>
<accession>A0ABW3AG57</accession>
<reference evidence="3" key="1">
    <citation type="journal article" date="2019" name="Int. J. Syst. Evol. Microbiol.">
        <title>The Global Catalogue of Microorganisms (GCM) 10K type strain sequencing project: providing services to taxonomists for standard genome sequencing and annotation.</title>
        <authorList>
            <consortium name="The Broad Institute Genomics Platform"/>
            <consortium name="The Broad Institute Genome Sequencing Center for Infectious Disease"/>
            <person name="Wu L."/>
            <person name="Ma J."/>
        </authorList>
    </citation>
    <scope>NUCLEOTIDE SEQUENCE [LARGE SCALE GENOMIC DNA]</scope>
    <source>
        <strain evidence="3">CCUG 54523</strain>
    </source>
</reference>
<evidence type="ECO:0000313" key="3">
    <source>
        <dbReference type="Proteomes" id="UP001597055"/>
    </source>
</evidence>
<evidence type="ECO:0000259" key="1">
    <source>
        <dbReference type="PROSITE" id="PS51186"/>
    </source>
</evidence>
<dbReference type="SUPFAM" id="SSF55729">
    <property type="entry name" value="Acyl-CoA N-acyltransferases (Nat)"/>
    <property type="match status" value="1"/>
</dbReference>
<organism evidence="2 3">
    <name type="scientific">Microbacterium insulae</name>
    <dbReference type="NCBI Taxonomy" id="483014"/>
    <lineage>
        <taxon>Bacteria</taxon>
        <taxon>Bacillati</taxon>
        <taxon>Actinomycetota</taxon>
        <taxon>Actinomycetes</taxon>
        <taxon>Micrococcales</taxon>
        <taxon>Microbacteriaceae</taxon>
        <taxon>Microbacterium</taxon>
    </lineage>
</organism>
<dbReference type="InterPro" id="IPR016181">
    <property type="entry name" value="Acyl_CoA_acyltransferase"/>
</dbReference>
<dbReference type="Pfam" id="PF13302">
    <property type="entry name" value="Acetyltransf_3"/>
    <property type="match status" value="1"/>
</dbReference>
<dbReference type="PROSITE" id="PS51186">
    <property type="entry name" value="GNAT"/>
    <property type="match status" value="1"/>
</dbReference>
<keyword evidence="2" id="KW-0808">Transferase</keyword>
<proteinExistence type="predicted"/>
<dbReference type="EC" id="2.3.-.-" evidence="2"/>
<dbReference type="RefSeq" id="WP_204981229.1">
    <property type="nucleotide sequence ID" value="NZ_JBHTII010000001.1"/>
</dbReference>
<comment type="caution">
    <text evidence="2">The sequence shown here is derived from an EMBL/GenBank/DDBJ whole genome shotgun (WGS) entry which is preliminary data.</text>
</comment>
<evidence type="ECO:0000313" key="2">
    <source>
        <dbReference type="EMBL" id="MFD0789978.1"/>
    </source>
</evidence>
<feature type="domain" description="N-acetyltransferase" evidence="1">
    <location>
        <begin position="4"/>
        <end position="159"/>
    </location>
</feature>
<keyword evidence="2" id="KW-0012">Acyltransferase</keyword>
<dbReference type="Proteomes" id="UP001597055">
    <property type="component" value="Unassembled WGS sequence"/>
</dbReference>
<gene>
    <name evidence="2" type="ORF">ACFQ0P_06180</name>
</gene>
<dbReference type="PANTHER" id="PTHR43328">
    <property type="entry name" value="ACETYLTRANSFERASE-RELATED"/>
    <property type="match status" value="1"/>
</dbReference>
<sequence length="163" mass="17889">MNHIELRDMDDDDLDAVFEMMRDPEGVAMAAFTADDADDRAAFDAWASRRRTDDDVLYQVVTENGGFAGTAALFTLDGDREVSVWIARHAWNRGVATAALRLLVSREPVRPLFARVAAHNAAAIAVLEHSGFTEVSRDVAYAPGLRRETEEVVFALLPALDGV</sequence>
<name>A0ABW3AG57_9MICO</name>
<dbReference type="GO" id="GO:0016746">
    <property type="term" value="F:acyltransferase activity"/>
    <property type="evidence" value="ECO:0007669"/>
    <property type="project" value="UniProtKB-KW"/>
</dbReference>